<feature type="transmembrane region" description="Helical" evidence="1">
    <location>
        <begin position="113"/>
        <end position="135"/>
    </location>
</feature>
<feature type="transmembrane region" description="Helical" evidence="1">
    <location>
        <begin position="242"/>
        <end position="261"/>
    </location>
</feature>
<evidence type="ECO:0000259" key="2">
    <source>
        <dbReference type="Pfam" id="PF01757"/>
    </source>
</evidence>
<evidence type="ECO:0000313" key="4">
    <source>
        <dbReference type="Proteomes" id="UP000663937"/>
    </source>
</evidence>
<dbReference type="GO" id="GO:0016020">
    <property type="term" value="C:membrane"/>
    <property type="evidence" value="ECO:0007669"/>
    <property type="project" value="TreeGrafter"/>
</dbReference>
<gene>
    <name evidence="3" type="ORF">J4E96_04220</name>
</gene>
<proteinExistence type="predicted"/>
<feature type="transmembrane region" description="Helical" evidence="1">
    <location>
        <begin position="273"/>
        <end position="296"/>
    </location>
</feature>
<feature type="transmembrane region" description="Helical" evidence="1">
    <location>
        <begin position="192"/>
        <end position="210"/>
    </location>
</feature>
<keyword evidence="1" id="KW-1133">Transmembrane helix</keyword>
<dbReference type="InterPro" id="IPR050879">
    <property type="entry name" value="Acyltransferase_3"/>
</dbReference>
<dbReference type="InterPro" id="IPR002656">
    <property type="entry name" value="Acyl_transf_3_dom"/>
</dbReference>
<feature type="transmembrane region" description="Helical" evidence="1">
    <location>
        <begin position="216"/>
        <end position="235"/>
    </location>
</feature>
<feature type="transmembrane region" description="Helical" evidence="1">
    <location>
        <begin position="165"/>
        <end position="185"/>
    </location>
</feature>
<dbReference type="AlphaFoldDB" id="A0A8A4ZFP2"/>
<feature type="domain" description="Acyltransferase 3" evidence="2">
    <location>
        <begin position="37"/>
        <end position="354"/>
    </location>
</feature>
<dbReference type="EMBL" id="CP071868">
    <property type="protein sequence ID" value="QTE30221.1"/>
    <property type="molecule type" value="Genomic_DNA"/>
</dbReference>
<dbReference type="GO" id="GO:0016747">
    <property type="term" value="F:acyltransferase activity, transferring groups other than amino-acyl groups"/>
    <property type="evidence" value="ECO:0007669"/>
    <property type="project" value="InterPro"/>
</dbReference>
<dbReference type="KEGG" id="psic:J4E96_04220"/>
<feature type="transmembrane region" description="Helical" evidence="1">
    <location>
        <begin position="77"/>
        <end position="101"/>
    </location>
</feature>
<keyword evidence="4" id="KW-1185">Reference proteome</keyword>
<dbReference type="RefSeq" id="WP_227424545.1">
    <property type="nucleotide sequence ID" value="NZ_CP071868.1"/>
</dbReference>
<keyword evidence="1" id="KW-0472">Membrane</keyword>
<protein>
    <submittedName>
        <fullName evidence="3">Acyltransferase</fullName>
    </submittedName>
</protein>
<dbReference type="GO" id="GO:0009103">
    <property type="term" value="P:lipopolysaccharide biosynthetic process"/>
    <property type="evidence" value="ECO:0007669"/>
    <property type="project" value="TreeGrafter"/>
</dbReference>
<evidence type="ECO:0000313" key="3">
    <source>
        <dbReference type="EMBL" id="QTE30221.1"/>
    </source>
</evidence>
<feature type="transmembrane region" description="Helical" evidence="1">
    <location>
        <begin position="339"/>
        <end position="360"/>
    </location>
</feature>
<feature type="transmembrane region" description="Helical" evidence="1">
    <location>
        <begin position="303"/>
        <end position="319"/>
    </location>
</feature>
<organism evidence="3 4">
    <name type="scientific">Pengzhenrongella sicca</name>
    <dbReference type="NCBI Taxonomy" id="2819238"/>
    <lineage>
        <taxon>Bacteria</taxon>
        <taxon>Bacillati</taxon>
        <taxon>Actinomycetota</taxon>
        <taxon>Actinomycetes</taxon>
        <taxon>Micrococcales</taxon>
        <taxon>Pengzhenrongella</taxon>
    </lineage>
</organism>
<accession>A0A8A4ZFP2</accession>
<name>A0A8A4ZFP2_9MICO</name>
<dbReference type="PANTHER" id="PTHR23028:SF53">
    <property type="entry name" value="ACYL_TRANSF_3 DOMAIN-CONTAINING PROTEIN"/>
    <property type="match status" value="1"/>
</dbReference>
<keyword evidence="3" id="KW-0808">Transferase</keyword>
<reference evidence="3" key="1">
    <citation type="submission" date="2021-03" db="EMBL/GenBank/DDBJ databases">
        <title>Pengzhenrongella sicca gen. nov., sp. nov., a new member of suborder Micrococcineae isolated from High-Arctic tundra soil.</title>
        <authorList>
            <person name="Peng F."/>
        </authorList>
    </citation>
    <scope>NUCLEOTIDE SEQUENCE</scope>
    <source>
        <strain evidence="3">LRZ-2</strain>
    </source>
</reference>
<keyword evidence="1" id="KW-0812">Transmembrane</keyword>
<keyword evidence="3" id="KW-0012">Acyltransferase</keyword>
<evidence type="ECO:0000256" key="1">
    <source>
        <dbReference type="SAM" id="Phobius"/>
    </source>
</evidence>
<sequence length="385" mass="41200">MPLVTMSPSAPSAAPHATAPAAAGRQFSRARPGARLAALDGLRFLAAAAVVTYHFTVRNSQAWGQSPAQVFPNFGEWAVYGALGPELFFVISGFVILMTAWGKSVSDVVASRVARLFPAYWAAVLLTGVLLLWLWPGGKEVTPGQVAVNLTMLQSLFDVGNVDGVYWTLWAELRFYALILLLVGVGITRRRVMACAALWPAAALLAHAGGPQWLRTLLICEYAPLFAAGMVLFVIRREGSSWAAWLLVAANTVAAVWLVVPDQLARQARNADIVPSGSIIGAVVVGSIALVGVVTLTRVSRVAWPWLTTLGALTFPLYLVHEHWGWWAITHLPAGLPPFVTLAMATAFTLALAAGIHYGIERTVGPRLRCAVKSGLTREPAAPRA</sequence>
<dbReference type="PANTHER" id="PTHR23028">
    <property type="entry name" value="ACETYLTRANSFERASE"/>
    <property type="match status" value="1"/>
</dbReference>
<dbReference type="Proteomes" id="UP000663937">
    <property type="component" value="Chromosome"/>
</dbReference>
<dbReference type="Pfam" id="PF01757">
    <property type="entry name" value="Acyl_transf_3"/>
    <property type="match status" value="1"/>
</dbReference>